<proteinExistence type="predicted"/>
<gene>
    <name evidence="1" type="ORF">C5Y93_21025</name>
</gene>
<evidence type="ECO:0000313" key="2">
    <source>
        <dbReference type="Proteomes" id="UP000237819"/>
    </source>
</evidence>
<accession>A0A2S8GHW8</accession>
<dbReference type="RefSeq" id="WP_105337426.1">
    <property type="nucleotide sequence ID" value="NZ_PUHZ01000021.1"/>
</dbReference>
<organism evidence="1 2">
    <name type="scientific">Blastopirellula marina</name>
    <dbReference type="NCBI Taxonomy" id="124"/>
    <lineage>
        <taxon>Bacteria</taxon>
        <taxon>Pseudomonadati</taxon>
        <taxon>Planctomycetota</taxon>
        <taxon>Planctomycetia</taxon>
        <taxon>Pirellulales</taxon>
        <taxon>Pirellulaceae</taxon>
        <taxon>Blastopirellula</taxon>
    </lineage>
</organism>
<sequence length="91" mass="9977">MQIDLSPADRQKLEQLAKETGFDSVESLVGEHLRFLANFESAREILALNERELSESLATCDRGIAELEAGAGQDAVTALQELGRRRGFSAE</sequence>
<evidence type="ECO:0000313" key="1">
    <source>
        <dbReference type="EMBL" id="PQO44027.1"/>
    </source>
</evidence>
<protein>
    <submittedName>
        <fullName evidence="1">Uncharacterized protein</fullName>
    </submittedName>
</protein>
<dbReference type="Proteomes" id="UP000237819">
    <property type="component" value="Unassembled WGS sequence"/>
</dbReference>
<comment type="caution">
    <text evidence="1">The sequence shown here is derived from an EMBL/GenBank/DDBJ whole genome shotgun (WGS) entry which is preliminary data.</text>
</comment>
<name>A0A2S8GHW8_9BACT</name>
<reference evidence="1 2" key="1">
    <citation type="submission" date="2018-02" db="EMBL/GenBank/DDBJ databases">
        <title>Comparative genomes isolates from brazilian mangrove.</title>
        <authorList>
            <person name="Araujo J.E."/>
            <person name="Taketani R.G."/>
            <person name="Silva M.C.P."/>
            <person name="Loureco M.V."/>
            <person name="Andreote F.D."/>
        </authorList>
    </citation>
    <scope>NUCLEOTIDE SEQUENCE [LARGE SCALE GENOMIC DNA]</scope>
    <source>
        <strain evidence="1 2">Nap-Phe MGV</strain>
    </source>
</reference>
<dbReference type="AlphaFoldDB" id="A0A2S8GHW8"/>
<dbReference type="OrthoDB" id="9930496at2"/>
<dbReference type="EMBL" id="PUHZ01000021">
    <property type="protein sequence ID" value="PQO44027.1"/>
    <property type="molecule type" value="Genomic_DNA"/>
</dbReference>